<dbReference type="RefSeq" id="WP_378246284.1">
    <property type="nucleotide sequence ID" value="NZ_JBHRWK010000100.1"/>
</dbReference>
<dbReference type="InterPro" id="IPR036291">
    <property type="entry name" value="NAD(P)-bd_dom_sf"/>
</dbReference>
<dbReference type="PANTHER" id="PTHR43333:SF1">
    <property type="entry name" value="D-ISOMER SPECIFIC 2-HYDROXYACID DEHYDROGENASE NAD-BINDING DOMAIN-CONTAINING PROTEIN"/>
    <property type="match status" value="1"/>
</dbReference>
<comment type="caution">
    <text evidence="4">The sequence shown here is derived from an EMBL/GenBank/DDBJ whole genome shotgun (WGS) entry which is preliminary data.</text>
</comment>
<dbReference type="Proteomes" id="UP001595645">
    <property type="component" value="Unassembled WGS sequence"/>
</dbReference>
<dbReference type="EMBL" id="JBHRWK010000100">
    <property type="protein sequence ID" value="MFC3455646.1"/>
    <property type="molecule type" value="Genomic_DNA"/>
</dbReference>
<evidence type="ECO:0000313" key="4">
    <source>
        <dbReference type="EMBL" id="MFC3455646.1"/>
    </source>
</evidence>
<keyword evidence="1" id="KW-0560">Oxidoreductase</keyword>
<evidence type="ECO:0000259" key="3">
    <source>
        <dbReference type="Pfam" id="PF02826"/>
    </source>
</evidence>
<evidence type="ECO:0000256" key="2">
    <source>
        <dbReference type="ARBA" id="ARBA00023027"/>
    </source>
</evidence>
<dbReference type="PANTHER" id="PTHR43333">
    <property type="entry name" value="2-HACID_DH_C DOMAIN-CONTAINING PROTEIN"/>
    <property type="match status" value="1"/>
</dbReference>
<reference evidence="5" key="1">
    <citation type="journal article" date="2019" name="Int. J. Syst. Evol. Microbiol.">
        <title>The Global Catalogue of Microorganisms (GCM) 10K type strain sequencing project: providing services to taxonomists for standard genome sequencing and annotation.</title>
        <authorList>
            <consortium name="The Broad Institute Genomics Platform"/>
            <consortium name="The Broad Institute Genome Sequencing Center for Infectious Disease"/>
            <person name="Wu L."/>
            <person name="Ma J."/>
        </authorList>
    </citation>
    <scope>NUCLEOTIDE SEQUENCE [LARGE SCALE GENOMIC DNA]</scope>
    <source>
        <strain evidence="5">CGMCC 4.7676</strain>
    </source>
</reference>
<keyword evidence="2" id="KW-0520">NAD</keyword>
<protein>
    <submittedName>
        <fullName evidence="4">NAD(P)-dependent oxidoreductase</fullName>
    </submittedName>
</protein>
<dbReference type="Pfam" id="PF02826">
    <property type="entry name" value="2-Hacid_dh_C"/>
    <property type="match status" value="1"/>
</dbReference>
<accession>A0ABV7PB38</accession>
<evidence type="ECO:0000313" key="5">
    <source>
        <dbReference type="Proteomes" id="UP001595645"/>
    </source>
</evidence>
<dbReference type="Gene3D" id="3.40.50.720">
    <property type="entry name" value="NAD(P)-binding Rossmann-like Domain"/>
    <property type="match status" value="2"/>
</dbReference>
<proteinExistence type="predicted"/>
<dbReference type="SUPFAM" id="SSF51735">
    <property type="entry name" value="NAD(P)-binding Rossmann-fold domains"/>
    <property type="match status" value="1"/>
</dbReference>
<name>A0ABV7PB38_9PSEU</name>
<gene>
    <name evidence="4" type="ORF">ACFOSH_39970</name>
</gene>
<sequence length="82" mass="8960">MNTGITRIISELQAGRLRAALDVTHPEPLPGGHPLFTCPGVIISPHMSKNAPGTAERCYQVAIQQIRTFLDGGEPSNIERRR</sequence>
<keyword evidence="5" id="KW-1185">Reference proteome</keyword>
<dbReference type="InterPro" id="IPR006140">
    <property type="entry name" value="D-isomer_DH_NAD-bd"/>
</dbReference>
<evidence type="ECO:0000256" key="1">
    <source>
        <dbReference type="ARBA" id="ARBA00023002"/>
    </source>
</evidence>
<feature type="domain" description="D-isomer specific 2-hydroxyacid dehydrogenase NAD-binding" evidence="3">
    <location>
        <begin position="8"/>
        <end position="48"/>
    </location>
</feature>
<organism evidence="4 5">
    <name type="scientific">Amycolatopsis speibonae</name>
    <dbReference type="NCBI Taxonomy" id="1450224"/>
    <lineage>
        <taxon>Bacteria</taxon>
        <taxon>Bacillati</taxon>
        <taxon>Actinomycetota</taxon>
        <taxon>Actinomycetes</taxon>
        <taxon>Pseudonocardiales</taxon>
        <taxon>Pseudonocardiaceae</taxon>
        <taxon>Amycolatopsis</taxon>
    </lineage>
</organism>